<evidence type="ECO:0000256" key="33">
    <source>
        <dbReference type="SAM" id="Phobius"/>
    </source>
</evidence>
<evidence type="ECO:0000256" key="28">
    <source>
        <dbReference type="ARBA" id="ARBA00023329"/>
    </source>
</evidence>
<keyword evidence="23 33" id="KW-0472">Membrane</keyword>
<feature type="compositionally biased region" description="Polar residues" evidence="32">
    <location>
        <begin position="499"/>
        <end position="510"/>
    </location>
</feature>
<keyword evidence="36" id="KW-1185">Reference proteome</keyword>
<dbReference type="GO" id="GO:0005248">
    <property type="term" value="F:voltage-gated sodium channel activity"/>
    <property type="evidence" value="ECO:0007669"/>
    <property type="project" value="TreeGrafter"/>
</dbReference>
<keyword evidence="18" id="KW-0851">Voltage-gated channel</keyword>
<keyword evidence="24" id="KW-1015">Disulfide bond</keyword>
<dbReference type="PANTHER" id="PTHR10877">
    <property type="entry name" value="POLYCYSTIN FAMILY MEMBER"/>
    <property type="match status" value="1"/>
</dbReference>
<dbReference type="FunFam" id="1.20.5.340:FF:000020">
    <property type="entry name" value="polycystin-2 isoform X1"/>
    <property type="match status" value="1"/>
</dbReference>
<evidence type="ECO:0000256" key="1">
    <source>
        <dbReference type="ARBA" id="ARBA00004138"/>
    </source>
</evidence>
<keyword evidence="9" id="KW-0633">Potassium transport</keyword>
<evidence type="ECO:0000256" key="20">
    <source>
        <dbReference type="ARBA" id="ARBA00022989"/>
    </source>
</evidence>
<dbReference type="InterPro" id="IPR013122">
    <property type="entry name" value="PKD1_2_channel"/>
</dbReference>
<dbReference type="GO" id="GO:0005245">
    <property type="term" value="F:voltage-gated calcium channel activity"/>
    <property type="evidence" value="ECO:0007669"/>
    <property type="project" value="TreeGrafter"/>
</dbReference>
<dbReference type="PROSITE" id="PS50222">
    <property type="entry name" value="EF_HAND_2"/>
    <property type="match status" value="1"/>
</dbReference>
<dbReference type="GO" id="GO:0034702">
    <property type="term" value="C:monoatomic ion channel complex"/>
    <property type="evidence" value="ECO:0007669"/>
    <property type="project" value="UniProtKB-KW"/>
</dbReference>
<feature type="disulfide bond" evidence="31">
    <location>
        <begin position="91"/>
        <end position="104"/>
    </location>
</feature>
<feature type="binding site" evidence="30">
    <location>
        <position position="472"/>
    </location>
    <ligand>
        <name>Ca(2+)</name>
        <dbReference type="ChEBI" id="CHEBI:29108"/>
        <label>2</label>
    </ligand>
</feature>
<evidence type="ECO:0000256" key="14">
    <source>
        <dbReference type="ARBA" id="ARBA00022723"/>
    </source>
</evidence>
<comment type="similarity">
    <text evidence="6">Belongs to the polycystin family.</text>
</comment>
<feature type="compositionally biased region" description="Polar residues" evidence="32">
    <location>
        <begin position="643"/>
        <end position="660"/>
    </location>
</feature>
<evidence type="ECO:0000256" key="16">
    <source>
        <dbReference type="ARBA" id="ARBA00022826"/>
    </source>
</evidence>
<dbReference type="GO" id="GO:0005102">
    <property type="term" value="F:signaling receptor binding"/>
    <property type="evidence" value="ECO:0007669"/>
    <property type="project" value="TreeGrafter"/>
</dbReference>
<evidence type="ECO:0000256" key="18">
    <source>
        <dbReference type="ARBA" id="ARBA00022882"/>
    </source>
</evidence>
<dbReference type="Gene3D" id="1.20.5.340">
    <property type="match status" value="1"/>
</dbReference>
<evidence type="ECO:0000256" key="19">
    <source>
        <dbReference type="ARBA" id="ARBA00022958"/>
    </source>
</evidence>
<evidence type="ECO:0000256" key="23">
    <source>
        <dbReference type="ARBA" id="ARBA00023136"/>
    </source>
</evidence>
<name>A0A671WQW3_SPAAU</name>
<dbReference type="InterPro" id="IPR011992">
    <property type="entry name" value="EF-hand-dom_pair"/>
</dbReference>
<dbReference type="GO" id="GO:0050982">
    <property type="term" value="P:detection of mechanical stimulus"/>
    <property type="evidence" value="ECO:0007669"/>
    <property type="project" value="TreeGrafter"/>
</dbReference>
<feature type="binding site" evidence="30">
    <location>
        <position position="477"/>
    </location>
    <ligand>
        <name>Ca(2+)</name>
        <dbReference type="ChEBI" id="CHEBI:29108"/>
        <label>2</label>
    </ligand>
</feature>
<evidence type="ECO:0000256" key="10">
    <source>
        <dbReference type="ARBA" id="ARBA00022553"/>
    </source>
</evidence>
<evidence type="ECO:0000256" key="29">
    <source>
        <dbReference type="ARBA" id="ARBA00040113"/>
    </source>
</evidence>
<dbReference type="GeneTree" id="ENSGT00940000159025"/>
<evidence type="ECO:0000256" key="24">
    <source>
        <dbReference type="ARBA" id="ARBA00023157"/>
    </source>
</evidence>
<evidence type="ECO:0000256" key="31">
    <source>
        <dbReference type="PIRSR" id="PIRSR603915-2"/>
    </source>
</evidence>
<evidence type="ECO:0000256" key="12">
    <source>
        <dbReference type="ARBA" id="ARBA00022673"/>
    </source>
</evidence>
<feature type="transmembrane region" description="Helical" evidence="33">
    <location>
        <begin position="229"/>
        <end position="249"/>
    </location>
</feature>
<evidence type="ECO:0000256" key="6">
    <source>
        <dbReference type="ARBA" id="ARBA00007200"/>
    </source>
</evidence>
<dbReference type="GO" id="GO:0005509">
    <property type="term" value="F:calcium ion binding"/>
    <property type="evidence" value="ECO:0007669"/>
    <property type="project" value="InterPro"/>
</dbReference>
<keyword evidence="7" id="KW-0813">Transport</keyword>
<keyword evidence="14 30" id="KW-0479">Metal-binding</keyword>
<dbReference type="Proteomes" id="UP000472265">
    <property type="component" value="Chromosome 1"/>
</dbReference>
<feature type="region of interest" description="Disordered" evidence="32">
    <location>
        <begin position="494"/>
        <end position="537"/>
    </location>
</feature>
<reference evidence="35" key="3">
    <citation type="submission" date="2025-09" db="UniProtKB">
        <authorList>
            <consortium name="Ensembl"/>
        </authorList>
    </citation>
    <scope>IDENTIFICATION</scope>
</reference>
<dbReference type="SUPFAM" id="SSF81324">
    <property type="entry name" value="Voltage-gated potassium channels"/>
    <property type="match status" value="1"/>
</dbReference>
<dbReference type="GO" id="GO:0005267">
    <property type="term" value="F:potassium channel activity"/>
    <property type="evidence" value="ECO:0007669"/>
    <property type="project" value="UniProtKB-KW"/>
</dbReference>
<keyword evidence="10" id="KW-0597">Phosphoprotein</keyword>
<keyword evidence="27 30" id="KW-0407">Ion channel</keyword>
<keyword evidence="28" id="KW-0968">Cytoplasmic vesicle</keyword>
<feature type="transmembrane region" description="Helical" evidence="33">
    <location>
        <begin position="358"/>
        <end position="380"/>
    </location>
</feature>
<organism evidence="35 36">
    <name type="scientific">Sparus aurata</name>
    <name type="common">Gilthead sea bream</name>
    <dbReference type="NCBI Taxonomy" id="8175"/>
    <lineage>
        <taxon>Eukaryota</taxon>
        <taxon>Metazoa</taxon>
        <taxon>Chordata</taxon>
        <taxon>Craniata</taxon>
        <taxon>Vertebrata</taxon>
        <taxon>Euteleostomi</taxon>
        <taxon>Actinopterygii</taxon>
        <taxon>Neopterygii</taxon>
        <taxon>Teleostei</taxon>
        <taxon>Neoteleostei</taxon>
        <taxon>Acanthomorphata</taxon>
        <taxon>Eupercaria</taxon>
        <taxon>Spariformes</taxon>
        <taxon>Sparidae</taxon>
        <taxon>Sparus</taxon>
    </lineage>
</organism>
<dbReference type="Pfam" id="PF08016">
    <property type="entry name" value="PKD_channel"/>
    <property type="match status" value="1"/>
</dbReference>
<evidence type="ECO:0000256" key="22">
    <source>
        <dbReference type="ARBA" id="ARBA00023065"/>
    </source>
</evidence>
<dbReference type="FunFam" id="1.10.238.10:FF:000228">
    <property type="entry name" value="polycystin-2 isoform X1"/>
    <property type="match status" value="1"/>
</dbReference>
<dbReference type="AlphaFoldDB" id="A0A671WQW3"/>
<evidence type="ECO:0000256" key="17">
    <source>
        <dbReference type="ARBA" id="ARBA00022837"/>
    </source>
</evidence>
<keyword evidence="15" id="KW-0256">Endoplasmic reticulum</keyword>
<dbReference type="InterPro" id="IPR046791">
    <property type="entry name" value="Polycystin_dom"/>
</dbReference>
<evidence type="ECO:0000256" key="4">
    <source>
        <dbReference type="ARBA" id="ARBA00004586"/>
    </source>
</evidence>
<keyword evidence="11 30" id="KW-0109">Calcium transport</keyword>
<evidence type="ECO:0000313" key="35">
    <source>
        <dbReference type="Ensembl" id="ENSSAUP00010039037.1"/>
    </source>
</evidence>
<keyword evidence="12 30" id="KW-0107">Calcium channel</keyword>
<evidence type="ECO:0000256" key="25">
    <source>
        <dbReference type="ARBA" id="ARBA00023180"/>
    </source>
</evidence>
<keyword evidence="19" id="KW-0630">Potassium</keyword>
<proteinExistence type="inferred from homology"/>
<reference evidence="35" key="2">
    <citation type="submission" date="2025-08" db="UniProtKB">
        <authorList>
            <consortium name="Ensembl"/>
        </authorList>
    </citation>
    <scope>IDENTIFICATION</scope>
</reference>
<evidence type="ECO:0000256" key="21">
    <source>
        <dbReference type="ARBA" id="ARBA00023054"/>
    </source>
</evidence>
<feature type="binding site" evidence="30">
    <location>
        <position position="466"/>
    </location>
    <ligand>
        <name>Ca(2+)</name>
        <dbReference type="ChEBI" id="CHEBI:29108"/>
        <label>2</label>
    </ligand>
</feature>
<feature type="transmembrane region" description="Helical" evidence="33">
    <location>
        <begin position="261"/>
        <end position="284"/>
    </location>
</feature>
<dbReference type="GO" id="GO:0005929">
    <property type="term" value="C:cilium"/>
    <property type="evidence" value="ECO:0007669"/>
    <property type="project" value="UniProtKB-SubCell"/>
</dbReference>
<dbReference type="PRINTS" id="PR01433">
    <property type="entry name" value="POLYCYSTIN2"/>
</dbReference>
<evidence type="ECO:0000256" key="2">
    <source>
        <dbReference type="ARBA" id="ARBA00004156"/>
    </source>
</evidence>
<evidence type="ECO:0000256" key="32">
    <source>
        <dbReference type="SAM" id="MobiDB-lite"/>
    </source>
</evidence>
<feature type="binding site" evidence="30">
    <location>
        <position position="468"/>
    </location>
    <ligand>
        <name>Ca(2+)</name>
        <dbReference type="ChEBI" id="CHEBI:29108"/>
        <label>2</label>
    </ligand>
</feature>
<dbReference type="PANTHER" id="PTHR10877:SF114">
    <property type="entry name" value="POLYCYSTIN-2"/>
    <property type="match status" value="1"/>
</dbReference>
<evidence type="ECO:0000256" key="3">
    <source>
        <dbReference type="ARBA" id="ARBA00004187"/>
    </source>
</evidence>
<comment type="subcellular location">
    <subcellularLocation>
        <location evidence="3">Basolateral cell membrane</location>
    </subcellularLocation>
    <subcellularLocation>
        <location evidence="5">Cell membrane</location>
        <topology evidence="5">Multi-pass membrane protein</topology>
    </subcellularLocation>
    <subcellularLocation>
        <location evidence="1">Cell projection</location>
        <location evidence="1">Cilium</location>
    </subcellularLocation>
    <subcellularLocation>
        <location evidence="2">Cytoplasmic vesicle membrane</location>
    </subcellularLocation>
    <subcellularLocation>
        <location evidence="4">Endoplasmic reticulum membrane</location>
    </subcellularLocation>
</comment>
<dbReference type="Gene3D" id="1.10.238.10">
    <property type="entry name" value="EF-hand"/>
    <property type="match status" value="1"/>
</dbReference>
<evidence type="ECO:0000256" key="7">
    <source>
        <dbReference type="ARBA" id="ARBA00022448"/>
    </source>
</evidence>
<keyword evidence="21" id="KW-0175">Coiled coil</keyword>
<feature type="region of interest" description="Disordered" evidence="32">
    <location>
        <begin position="468"/>
        <end position="487"/>
    </location>
</feature>
<evidence type="ECO:0000256" key="11">
    <source>
        <dbReference type="ARBA" id="ARBA00022568"/>
    </source>
</evidence>
<feature type="transmembrane region" description="Helical" evidence="33">
    <location>
        <begin position="319"/>
        <end position="338"/>
    </location>
</feature>
<keyword evidence="20 33" id="KW-1133">Transmembrane helix</keyword>
<dbReference type="GO" id="GO:0016323">
    <property type="term" value="C:basolateral plasma membrane"/>
    <property type="evidence" value="ECO:0007669"/>
    <property type="project" value="UniProtKB-SubCell"/>
</dbReference>
<feature type="compositionally biased region" description="Basic and acidic residues" evidence="32">
    <location>
        <begin position="473"/>
        <end position="487"/>
    </location>
</feature>
<dbReference type="Pfam" id="PF20519">
    <property type="entry name" value="Polycystin_dom"/>
    <property type="match status" value="1"/>
</dbReference>
<dbReference type="FunFam" id="1.20.120.350:FF:000080">
    <property type="entry name" value="Polycystic kidney disease 2"/>
    <property type="match status" value="1"/>
</dbReference>
<keyword evidence="22 30" id="KW-0406">Ion transport</keyword>
<feature type="domain" description="EF-hand" evidence="34">
    <location>
        <begin position="453"/>
        <end position="488"/>
    </location>
</feature>
<evidence type="ECO:0000259" key="34">
    <source>
        <dbReference type="PROSITE" id="PS50222"/>
    </source>
</evidence>
<keyword evidence="17 30" id="KW-0106">Calcium</keyword>
<protein>
    <recommendedName>
        <fullName evidence="29">Polycystin-2</fullName>
    </recommendedName>
</protein>
<accession>A0A671WQW3</accession>
<evidence type="ECO:0000256" key="15">
    <source>
        <dbReference type="ARBA" id="ARBA00022824"/>
    </source>
</evidence>
<dbReference type="InterPro" id="IPR002048">
    <property type="entry name" value="EF_hand_dom"/>
</dbReference>
<evidence type="ECO:0000256" key="8">
    <source>
        <dbReference type="ARBA" id="ARBA00022475"/>
    </source>
</evidence>
<feature type="region of interest" description="Disordered" evidence="32">
    <location>
        <begin position="618"/>
        <end position="666"/>
    </location>
</feature>
<keyword evidence="25" id="KW-0325">Glycoprotein</keyword>
<reference evidence="35" key="1">
    <citation type="submission" date="2021-04" db="EMBL/GenBank/DDBJ databases">
        <authorList>
            <consortium name="Wellcome Sanger Institute Data Sharing"/>
        </authorList>
    </citation>
    <scope>NUCLEOTIDE SEQUENCE [LARGE SCALE GENOMIC DNA]</scope>
</reference>
<dbReference type="InterPro" id="IPR051223">
    <property type="entry name" value="Polycystin"/>
</dbReference>
<evidence type="ECO:0000256" key="30">
    <source>
        <dbReference type="PIRSR" id="PIRSR603915-1"/>
    </source>
</evidence>
<evidence type="ECO:0000256" key="27">
    <source>
        <dbReference type="ARBA" id="ARBA00023303"/>
    </source>
</evidence>
<evidence type="ECO:0000256" key="5">
    <source>
        <dbReference type="ARBA" id="ARBA00004651"/>
    </source>
</evidence>
<keyword evidence="16" id="KW-0631">Potassium channel</keyword>
<feature type="compositionally biased region" description="Pro residues" evidence="32">
    <location>
        <begin position="633"/>
        <end position="642"/>
    </location>
</feature>
<dbReference type="Ensembl" id="ENSSAUT00010041163.1">
    <property type="protein sequence ID" value="ENSSAUP00010039037.1"/>
    <property type="gene ID" value="ENSSAUG00010015629.1"/>
</dbReference>
<evidence type="ECO:0000256" key="13">
    <source>
        <dbReference type="ARBA" id="ARBA00022692"/>
    </source>
</evidence>
<dbReference type="GO" id="GO:0051371">
    <property type="term" value="F:muscle alpha-actinin binding"/>
    <property type="evidence" value="ECO:0007669"/>
    <property type="project" value="TreeGrafter"/>
</dbReference>
<dbReference type="GO" id="GO:0051209">
    <property type="term" value="P:release of sequestered calcium ion into cytosol"/>
    <property type="evidence" value="ECO:0007669"/>
    <property type="project" value="TreeGrafter"/>
</dbReference>
<dbReference type="GO" id="GO:0005789">
    <property type="term" value="C:endoplasmic reticulum membrane"/>
    <property type="evidence" value="ECO:0007669"/>
    <property type="project" value="UniProtKB-SubCell"/>
</dbReference>
<evidence type="ECO:0000313" key="36">
    <source>
        <dbReference type="Proteomes" id="UP000472265"/>
    </source>
</evidence>
<dbReference type="InterPro" id="IPR003915">
    <property type="entry name" value="PKD_2"/>
</dbReference>
<dbReference type="SUPFAM" id="SSF47473">
    <property type="entry name" value="EF-hand"/>
    <property type="match status" value="1"/>
</dbReference>
<keyword evidence="26" id="KW-0966">Cell projection</keyword>
<gene>
    <name evidence="35" type="primary">PKD2</name>
    <name evidence="35" type="synonym">pkd2</name>
</gene>
<dbReference type="Pfam" id="PF18109">
    <property type="entry name" value="Fer4_24"/>
    <property type="match status" value="1"/>
</dbReference>
<evidence type="ECO:0000256" key="26">
    <source>
        <dbReference type="ARBA" id="ARBA00023273"/>
    </source>
</evidence>
<evidence type="ECO:0000256" key="9">
    <source>
        <dbReference type="ARBA" id="ARBA00022538"/>
    </source>
</evidence>
<feature type="binding site" evidence="30">
    <location>
        <position position="470"/>
    </location>
    <ligand>
        <name>Ca(2+)</name>
        <dbReference type="ChEBI" id="CHEBI:29108"/>
        <label>2</label>
    </ligand>
</feature>
<keyword evidence="8" id="KW-1003">Cell membrane</keyword>
<sequence>MVSANMYYYTKVMSQLFLDTPLSAGDPSTFRSLSTMEDFWRFTEGPFLNGMYWEVWYNNKSLPENQSLIYYENLLLGVPRLRQVKVRNESCSVHEDLRDEVQDCYNMYTPANEDTAPFGPKNGTAWAYATESEMNGTSYWGQVSKYGGGGYYQDLSRTKEGSAIQLQSLKDHLWLDRGTRAVFLDFSVYNGNINLFCIARLLVEFPATGGVVTSWQFQTVRLIRYVSSWDYFVGLCEVAFCLFILYYVVEEVLEIRIHRLHYFKCLWNCLDILILVLSVVAIIMNVTRTAMVGNLLKGLLENHNAHPSFESLANLQVQFNNVAAIIIFFSWVKLFKFINFNKTMSQLSSTMSRCAKDLVGFAIMFFIIFLAYAQLAYLVFGTQVNDFSTFQASICCFLSEMEMTDLIKKGCNKALMKLRLKKTAVDDISDSLRQAGGKLNFDELRQDLKGKGHTDAEIQAIFAKYDQDGDPELTEHEHQQMRDDLEKEREDLDLERNSLTRPNSGRSFPRTQDDSEEDDDEDSGHSSRRRGSSSGGVSYEEFQVLVRRVDRMEHSIGSIVSKIDAVIVKLEGMERAKLKRRDVLGRLLDGVMEDERLGRDTDAHREQMERLVREELERWESDDMVSQVSHPQPATPVGPRPRPSSSMSADGLDTSTNGESNPLHLK</sequence>
<keyword evidence="13 33" id="KW-0812">Transmembrane</keyword>
<dbReference type="GO" id="GO:0030659">
    <property type="term" value="C:cytoplasmic vesicle membrane"/>
    <property type="evidence" value="ECO:0007669"/>
    <property type="project" value="UniProtKB-SubCell"/>
</dbReference>